<evidence type="ECO:0000259" key="4">
    <source>
        <dbReference type="Pfam" id="PF08241"/>
    </source>
</evidence>
<dbReference type="EMBL" id="JAYGJQ010000001">
    <property type="protein sequence ID" value="MEA9355660.1"/>
    <property type="molecule type" value="Genomic_DNA"/>
</dbReference>
<comment type="caution">
    <text evidence="5">The sequence shown here is derived from an EMBL/GenBank/DDBJ whole genome shotgun (WGS) entry which is preliminary data.</text>
</comment>
<comment type="similarity">
    <text evidence="1">Belongs to the methyltransferase superfamily.</text>
</comment>
<dbReference type="SUPFAM" id="SSF53335">
    <property type="entry name" value="S-adenosyl-L-methionine-dependent methyltransferases"/>
    <property type="match status" value="1"/>
</dbReference>
<evidence type="ECO:0000313" key="5">
    <source>
        <dbReference type="EMBL" id="MEA9355660.1"/>
    </source>
</evidence>
<dbReference type="GO" id="GO:0008168">
    <property type="term" value="F:methyltransferase activity"/>
    <property type="evidence" value="ECO:0007669"/>
    <property type="project" value="UniProtKB-KW"/>
</dbReference>
<organism evidence="5 6">
    <name type="scientific">Bacteriovorax antarcticus</name>
    <dbReference type="NCBI Taxonomy" id="3088717"/>
    <lineage>
        <taxon>Bacteria</taxon>
        <taxon>Pseudomonadati</taxon>
        <taxon>Bdellovibrionota</taxon>
        <taxon>Bacteriovoracia</taxon>
        <taxon>Bacteriovoracales</taxon>
        <taxon>Bacteriovoracaceae</taxon>
        <taxon>Bacteriovorax</taxon>
    </lineage>
</organism>
<feature type="domain" description="Methyltransferase type 11" evidence="4">
    <location>
        <begin position="78"/>
        <end position="172"/>
    </location>
</feature>
<dbReference type="InterPro" id="IPR029063">
    <property type="entry name" value="SAM-dependent_MTases_sf"/>
</dbReference>
<dbReference type="PANTHER" id="PTHR44942">
    <property type="entry name" value="METHYLTRANSF_11 DOMAIN-CONTAINING PROTEIN"/>
    <property type="match status" value="1"/>
</dbReference>
<dbReference type="Gene3D" id="3.40.50.150">
    <property type="entry name" value="Vaccinia Virus protein VP39"/>
    <property type="match status" value="1"/>
</dbReference>
<keyword evidence="6" id="KW-1185">Reference proteome</keyword>
<sequence>MPHLPNVKFTQRQHREKEYYEKYFEQNKISGNIDFSPIDGVIHGTERRPWNSYWRTYEVPIISYRELTSKMKTEVNLLDFGCGPGDNALRFSRAGFKVTGFDICENNIESCKTLFKENNVEGHFIVSVAEELPFADESFEVVAGIDILHHVDIVKSIKEVRRVLKKGALAIFREPIEVPILDNLRNTTLVKMFIPNKPSFEKHITEDERKLNKVDLELIENFFPDITVERSLILSRLDKFVRSRKNTKASFLEKVDHTLCKYVPYYKNLGGAAVIIFRKRHDV</sequence>
<keyword evidence="3 5" id="KW-0808">Transferase</keyword>
<dbReference type="Pfam" id="PF08241">
    <property type="entry name" value="Methyltransf_11"/>
    <property type="match status" value="1"/>
</dbReference>
<gene>
    <name evidence="5" type="ORF">SHI21_05595</name>
</gene>
<reference evidence="5 6" key="1">
    <citation type="submission" date="2023-11" db="EMBL/GenBank/DDBJ databases">
        <title>A Novel Polar Bacteriovorax (B. antarcticus) Isolated from the Biocrust in Antarctica.</title>
        <authorList>
            <person name="Mun W."/>
            <person name="Choi S.Y."/>
            <person name="Mitchell R.J."/>
        </authorList>
    </citation>
    <scope>NUCLEOTIDE SEQUENCE [LARGE SCALE GENOMIC DNA]</scope>
    <source>
        <strain evidence="5 6">PP10</strain>
    </source>
</reference>
<evidence type="ECO:0000313" key="6">
    <source>
        <dbReference type="Proteomes" id="UP001302274"/>
    </source>
</evidence>
<evidence type="ECO:0000256" key="1">
    <source>
        <dbReference type="ARBA" id="ARBA00008361"/>
    </source>
</evidence>
<dbReference type="Proteomes" id="UP001302274">
    <property type="component" value="Unassembled WGS sequence"/>
</dbReference>
<proteinExistence type="inferred from homology"/>
<dbReference type="GO" id="GO:0032259">
    <property type="term" value="P:methylation"/>
    <property type="evidence" value="ECO:0007669"/>
    <property type="project" value="UniProtKB-KW"/>
</dbReference>
<evidence type="ECO:0000256" key="2">
    <source>
        <dbReference type="ARBA" id="ARBA00022603"/>
    </source>
</evidence>
<dbReference type="InterPro" id="IPR051052">
    <property type="entry name" value="Diverse_substrate_MTase"/>
</dbReference>
<dbReference type="PANTHER" id="PTHR44942:SF4">
    <property type="entry name" value="METHYLTRANSFERASE TYPE 11 DOMAIN-CONTAINING PROTEIN"/>
    <property type="match status" value="1"/>
</dbReference>
<dbReference type="RefSeq" id="WP_323575279.1">
    <property type="nucleotide sequence ID" value="NZ_JAYGJQ010000001.1"/>
</dbReference>
<evidence type="ECO:0000256" key="3">
    <source>
        <dbReference type="ARBA" id="ARBA00022679"/>
    </source>
</evidence>
<accession>A0ABU5VRI1</accession>
<dbReference type="EC" id="2.1.1.-" evidence="5"/>
<protein>
    <submittedName>
        <fullName evidence="5">Class I SAM-dependent methyltransferase</fullName>
        <ecNumber evidence="5">2.1.1.-</ecNumber>
    </submittedName>
</protein>
<keyword evidence="2 5" id="KW-0489">Methyltransferase</keyword>
<dbReference type="CDD" id="cd02440">
    <property type="entry name" value="AdoMet_MTases"/>
    <property type="match status" value="1"/>
</dbReference>
<dbReference type="InterPro" id="IPR013216">
    <property type="entry name" value="Methyltransf_11"/>
</dbReference>
<name>A0ABU5VRI1_9BACT</name>